<dbReference type="AlphaFoldDB" id="A0A9X8EH66"/>
<dbReference type="NCBIfam" id="TIGR00236">
    <property type="entry name" value="wecB"/>
    <property type="match status" value="1"/>
</dbReference>
<dbReference type="Proteomes" id="UP000269115">
    <property type="component" value="Unassembled WGS sequence"/>
</dbReference>
<dbReference type="EC" id="5.1.3.14" evidence="4"/>
<evidence type="ECO:0000313" key="8">
    <source>
        <dbReference type="Proteomes" id="UP000269115"/>
    </source>
</evidence>
<dbReference type="GO" id="GO:0008761">
    <property type="term" value="F:UDP-N-acetylglucosamine 2-epimerase activity"/>
    <property type="evidence" value="ECO:0007669"/>
    <property type="project" value="UniProtKB-EC"/>
</dbReference>
<comment type="catalytic activity">
    <reaction evidence="2">
        <text>UDP-N-acetyl-alpha-D-glucosamine = UDP-N-acetyl-alpha-D-mannosamine</text>
        <dbReference type="Rhea" id="RHEA:17213"/>
        <dbReference type="ChEBI" id="CHEBI:57705"/>
        <dbReference type="ChEBI" id="CHEBI:68623"/>
        <dbReference type="EC" id="5.1.3.14"/>
    </reaction>
</comment>
<comment type="similarity">
    <text evidence="3 5">Belongs to the UDP-N-acetylglucosamine 2-epimerase family.</text>
</comment>
<dbReference type="Pfam" id="PF02350">
    <property type="entry name" value="Epimerase_2"/>
    <property type="match status" value="1"/>
</dbReference>
<evidence type="ECO:0000256" key="2">
    <source>
        <dbReference type="ARBA" id="ARBA00036080"/>
    </source>
</evidence>
<reference evidence="7 8" key="1">
    <citation type="submission" date="2018-11" db="EMBL/GenBank/DDBJ databases">
        <title>Genomic analyses of the natural microbiome of Caenorhabditis elegans.</title>
        <authorList>
            <person name="Samuel B."/>
        </authorList>
    </citation>
    <scope>NUCLEOTIDE SEQUENCE [LARGE SCALE GENOMIC DNA]</scope>
    <source>
        <strain evidence="7 8">BIGb0473</strain>
    </source>
</reference>
<accession>A0A9X8EH66</accession>
<dbReference type="EMBL" id="RJUR01000019">
    <property type="protein sequence ID" value="ROQ43052.1"/>
    <property type="molecule type" value="Genomic_DNA"/>
</dbReference>
<keyword evidence="1 5" id="KW-0413">Isomerase</keyword>
<evidence type="ECO:0000256" key="1">
    <source>
        <dbReference type="ARBA" id="ARBA00023235"/>
    </source>
</evidence>
<comment type="caution">
    <text evidence="7">The sequence shown here is derived from an EMBL/GenBank/DDBJ whole genome shotgun (WGS) entry which is preliminary data.</text>
</comment>
<dbReference type="CDD" id="cd03786">
    <property type="entry name" value="GTB_UDP-GlcNAc_2-Epimerase"/>
    <property type="match status" value="1"/>
</dbReference>
<dbReference type="PANTHER" id="PTHR43174">
    <property type="entry name" value="UDP-N-ACETYLGLUCOSAMINE 2-EPIMERASE"/>
    <property type="match status" value="1"/>
</dbReference>
<evidence type="ECO:0000256" key="5">
    <source>
        <dbReference type="RuleBase" id="RU003513"/>
    </source>
</evidence>
<proteinExistence type="inferred from homology"/>
<dbReference type="Gene3D" id="3.40.50.2000">
    <property type="entry name" value="Glycogen Phosphorylase B"/>
    <property type="match status" value="2"/>
</dbReference>
<name>A0A9X8EH66_PSEPU</name>
<dbReference type="InterPro" id="IPR029767">
    <property type="entry name" value="WecB-like"/>
</dbReference>
<protein>
    <recommendedName>
        <fullName evidence="4">UDP-N-acetylglucosamine 2-epimerase (non-hydrolyzing)</fullName>
        <ecNumber evidence="4">5.1.3.14</ecNumber>
    </recommendedName>
</protein>
<organism evidence="7 8">
    <name type="scientific">Pseudomonas putida</name>
    <name type="common">Arthrobacter siderocapsulatus</name>
    <dbReference type="NCBI Taxonomy" id="303"/>
    <lineage>
        <taxon>Bacteria</taxon>
        <taxon>Pseudomonadati</taxon>
        <taxon>Pseudomonadota</taxon>
        <taxon>Gammaproteobacteria</taxon>
        <taxon>Pseudomonadales</taxon>
        <taxon>Pseudomonadaceae</taxon>
        <taxon>Pseudomonas</taxon>
    </lineage>
</organism>
<evidence type="ECO:0000313" key="7">
    <source>
        <dbReference type="EMBL" id="ROQ43052.1"/>
    </source>
</evidence>
<dbReference type="InterPro" id="IPR003331">
    <property type="entry name" value="UDP_GlcNAc_Epimerase_2_dom"/>
</dbReference>
<dbReference type="SUPFAM" id="SSF53756">
    <property type="entry name" value="UDP-Glycosyltransferase/glycogen phosphorylase"/>
    <property type="match status" value="1"/>
</dbReference>
<evidence type="ECO:0000259" key="6">
    <source>
        <dbReference type="Pfam" id="PF02350"/>
    </source>
</evidence>
<sequence length="387" mass="43054">MKVLSLFGTRPEGIKMAPLVQALAGTPGIESIVCTTGQHRQMLDQVMNLFDIRAHHDLDVMLPGQQLNGLFARLMTRVDVLLEEVRPDCVLVHGDTSTAAACSLAAFHRRIAIGHVEAGLRTGDLSQPFPEEMNRRVVDVMGKWLFAPTVTSRDNLLQENLQGTIYVTGNTVIDALELSVQKLDHRSDLQADLAARYPWLDASRRMVLVTGHRRENFGEGFMQICSALAQLAKRDDVQIVYPVHLNPQVRDVVMATLSNLPNIHLIEPLDYLDFVWFMRRAYVILTDSGGVQEEAPHLGKPVLVMRDTTERPEALIAGTVTLVGTHSERIVRAVNQFLDDAEHYQHVAHSVNPYGDGHASARIIAALSGREFEEFNPQPIEQLISVS</sequence>
<dbReference type="RefSeq" id="WP_123753604.1">
    <property type="nucleotide sequence ID" value="NZ_RJUR01000019.1"/>
</dbReference>
<dbReference type="PANTHER" id="PTHR43174:SF2">
    <property type="entry name" value="UDP-N-ACETYLGLUCOSAMINE 2-EPIMERASE"/>
    <property type="match status" value="1"/>
</dbReference>
<evidence type="ECO:0000256" key="4">
    <source>
        <dbReference type="ARBA" id="ARBA00038858"/>
    </source>
</evidence>
<gene>
    <name evidence="7" type="ORF">EDF85_5151</name>
</gene>
<feature type="domain" description="UDP-N-acetylglucosamine 2-epimerase" evidence="6">
    <location>
        <begin position="22"/>
        <end position="367"/>
    </location>
</feature>
<evidence type="ECO:0000256" key="3">
    <source>
        <dbReference type="ARBA" id="ARBA00038209"/>
    </source>
</evidence>